<dbReference type="Proteomes" id="UP001152799">
    <property type="component" value="Chromosome 9"/>
</dbReference>
<accession>A0A9N9QSH9</accession>
<name>A0A9N9QSH9_9CUCU</name>
<sequence>MSSNAVTTELEISGQHSHHAEHYKDSVFDQDCELPANLYEPEEPMEETPPSYINNEYHMNASTQPAVVEEAEPSVIIINQESECSKEDNHSSTVFNSTMIDLPSVSLASCFTTSFMNNLENELDELELPIIDISQIVINQDKDTPINAQMFTSPDLDIIQVVESSDTPVDISLTQNKEIELNITKPLIVQKLTIRVPIMEKKKLSPKKLRYLNRLVNQLKKHQKLT</sequence>
<evidence type="ECO:0000313" key="1">
    <source>
        <dbReference type="EMBL" id="CAG9773743.1"/>
    </source>
</evidence>
<organism evidence="1 2">
    <name type="scientific">Ceutorhynchus assimilis</name>
    <name type="common">cabbage seed weevil</name>
    <dbReference type="NCBI Taxonomy" id="467358"/>
    <lineage>
        <taxon>Eukaryota</taxon>
        <taxon>Metazoa</taxon>
        <taxon>Ecdysozoa</taxon>
        <taxon>Arthropoda</taxon>
        <taxon>Hexapoda</taxon>
        <taxon>Insecta</taxon>
        <taxon>Pterygota</taxon>
        <taxon>Neoptera</taxon>
        <taxon>Endopterygota</taxon>
        <taxon>Coleoptera</taxon>
        <taxon>Polyphaga</taxon>
        <taxon>Cucujiformia</taxon>
        <taxon>Curculionidae</taxon>
        <taxon>Ceutorhynchinae</taxon>
        <taxon>Ceutorhynchus</taxon>
    </lineage>
</organism>
<evidence type="ECO:0000313" key="2">
    <source>
        <dbReference type="Proteomes" id="UP001152799"/>
    </source>
</evidence>
<protein>
    <submittedName>
        <fullName evidence="1">Uncharacterized protein</fullName>
    </submittedName>
</protein>
<keyword evidence="2" id="KW-1185">Reference proteome</keyword>
<dbReference type="AlphaFoldDB" id="A0A9N9QSH9"/>
<dbReference type="EMBL" id="OU892285">
    <property type="protein sequence ID" value="CAG9773743.1"/>
    <property type="molecule type" value="Genomic_DNA"/>
</dbReference>
<proteinExistence type="predicted"/>
<gene>
    <name evidence="1" type="ORF">CEUTPL_LOCUS14129</name>
</gene>
<reference evidence="1" key="1">
    <citation type="submission" date="2022-01" db="EMBL/GenBank/DDBJ databases">
        <authorList>
            <person name="King R."/>
        </authorList>
    </citation>
    <scope>NUCLEOTIDE SEQUENCE</scope>
</reference>